<evidence type="ECO:0000256" key="2">
    <source>
        <dbReference type="ARBA" id="ARBA00022741"/>
    </source>
</evidence>
<evidence type="ECO:0000256" key="4">
    <source>
        <dbReference type="ARBA" id="ARBA00022806"/>
    </source>
</evidence>
<evidence type="ECO:0000259" key="14">
    <source>
        <dbReference type="PROSITE" id="PS51217"/>
    </source>
</evidence>
<evidence type="ECO:0000256" key="10">
    <source>
        <dbReference type="ARBA" id="ARBA00034923"/>
    </source>
</evidence>
<evidence type="ECO:0000259" key="13">
    <source>
        <dbReference type="PROSITE" id="PS51198"/>
    </source>
</evidence>
<keyword evidence="15" id="KW-0269">Exonuclease</keyword>
<organism evidence="15">
    <name type="scientific">Flavobacterium sp. CFS9</name>
    <dbReference type="NCBI Taxonomy" id="3143118"/>
    <lineage>
        <taxon>Bacteria</taxon>
        <taxon>Pseudomonadati</taxon>
        <taxon>Bacteroidota</taxon>
        <taxon>Flavobacteriia</taxon>
        <taxon>Flavobacteriales</taxon>
        <taxon>Flavobacteriaceae</taxon>
        <taxon>Flavobacterium</taxon>
    </lineage>
</organism>
<evidence type="ECO:0000256" key="12">
    <source>
        <dbReference type="PROSITE-ProRule" id="PRU00560"/>
    </source>
</evidence>
<comment type="catalytic activity">
    <reaction evidence="8">
        <text>Couples ATP hydrolysis with the unwinding of duplex DNA by translocating in the 3'-5' direction.</text>
        <dbReference type="EC" id="5.6.2.4"/>
    </reaction>
</comment>
<proteinExistence type="inferred from homology"/>
<evidence type="ECO:0000256" key="3">
    <source>
        <dbReference type="ARBA" id="ARBA00022801"/>
    </source>
</evidence>
<dbReference type="GO" id="GO:0033202">
    <property type="term" value="C:DNA helicase complex"/>
    <property type="evidence" value="ECO:0007669"/>
    <property type="project" value="TreeGrafter"/>
</dbReference>
<dbReference type="EC" id="5.6.2.4" evidence="9"/>
<feature type="binding site" evidence="12">
    <location>
        <begin position="32"/>
        <end position="39"/>
    </location>
    <ligand>
        <name>ATP</name>
        <dbReference type="ChEBI" id="CHEBI:30616"/>
    </ligand>
</feature>
<dbReference type="PROSITE" id="PS51198">
    <property type="entry name" value="UVRD_HELICASE_ATP_BIND"/>
    <property type="match status" value="1"/>
</dbReference>
<evidence type="ECO:0000256" key="6">
    <source>
        <dbReference type="ARBA" id="ARBA00023125"/>
    </source>
</evidence>
<keyword evidence="2 12" id="KW-0547">Nucleotide-binding</keyword>
<dbReference type="CDD" id="cd17932">
    <property type="entry name" value="DEXQc_UvrD"/>
    <property type="match status" value="1"/>
</dbReference>
<feature type="domain" description="UvrD-like helicase ATP-binding" evidence="13">
    <location>
        <begin position="11"/>
        <end position="296"/>
    </location>
</feature>
<dbReference type="InterPro" id="IPR014017">
    <property type="entry name" value="DNA_helicase_UvrD-like_C"/>
</dbReference>
<dbReference type="InterPro" id="IPR000212">
    <property type="entry name" value="DNA_helicase_UvrD/REP"/>
</dbReference>
<feature type="domain" description="UvrD-like helicase C-terminal" evidence="14">
    <location>
        <begin position="297"/>
        <end position="578"/>
    </location>
</feature>
<sequence>MEKNFMQKYIDQLNEAQRQPVLKKDGPMIIIAGAGSGKTRVLTIRIAYLMAQGVDAFNILSLTFTNKAAREMKHRISDIVGASEAKNLWMGTFHSIFARILRAESDHLGYPSNFTIYDSQDSARLISSIIKEMQLDRDIYKPKQILGRISNYKNSLITVKAYFNNPELVEADAMAKRPRLGEIYQQYVERCFKAGAMDFDDLLLKTNELLTRFPEVLAKYQNRFRYLLVDEYQDTNHSQYLIVRALSDKFQNICVVGDDAQSIYAFRGANINNILNFQKDYEGVIMFRLEQNYRSTRNIVEAANTVMEHNKTKLDKVVWTANDSGGKIKVHRSLTDAEEGRFVASTIFEQKMQNQLHNGSFAILYRTNAQSRAMEDALRKRDIPYRIYGGLSFYQRKEIKDVLCYLRLVINPKDEEALIRVINYPARGIGDTTVEKLTIAANHYKRSIWEVMVNIDKIDLKLNAGTKNKIKDFVTMIQSFQVIDQNQDAFYVTDHVAKKTGLVQELKKDATPEGMAKIQNIEELLNGLKDFTEGQKEVDGARGALSEFMEDVALATDLDKDTSDEDRVALMTIHLAKGLEFPHVFVVGMEEDLFPSAMSMSTRSELEEERRLFYVALTRAEHQAYLTYAQSRYRWGKLTDSEPSRFIEEIDGQYLEYLTPAETNYRYKSPIDGDIFGDIDKSKLRLVKPVGSTPPKHVTANEPKSDLNIRKLKPVSGTSPNNGAANLFDNKLTIGNIVMHERFGKGEIVNMEGVGADKKAEIKFEVGGIKKLLLRFAKLDVVG</sequence>
<comment type="catalytic activity">
    <reaction evidence="11">
        <text>ATP + H2O = ADP + phosphate + H(+)</text>
        <dbReference type="Rhea" id="RHEA:13065"/>
        <dbReference type="ChEBI" id="CHEBI:15377"/>
        <dbReference type="ChEBI" id="CHEBI:15378"/>
        <dbReference type="ChEBI" id="CHEBI:30616"/>
        <dbReference type="ChEBI" id="CHEBI:43474"/>
        <dbReference type="ChEBI" id="CHEBI:456216"/>
        <dbReference type="EC" id="5.6.2.4"/>
    </reaction>
</comment>
<dbReference type="Pfam" id="PF21196">
    <property type="entry name" value="PcrA_UvrD_tudor"/>
    <property type="match status" value="1"/>
</dbReference>
<dbReference type="GO" id="GO:0000725">
    <property type="term" value="P:recombinational repair"/>
    <property type="evidence" value="ECO:0007669"/>
    <property type="project" value="TreeGrafter"/>
</dbReference>
<dbReference type="GO" id="GO:0003677">
    <property type="term" value="F:DNA binding"/>
    <property type="evidence" value="ECO:0007669"/>
    <property type="project" value="UniProtKB-KW"/>
</dbReference>
<dbReference type="EMBL" id="AP031573">
    <property type="protein sequence ID" value="BFM45008.1"/>
    <property type="molecule type" value="Genomic_DNA"/>
</dbReference>
<dbReference type="SUPFAM" id="SSF52540">
    <property type="entry name" value="P-loop containing nucleoside triphosphate hydrolases"/>
    <property type="match status" value="1"/>
</dbReference>
<dbReference type="GO" id="GO:0004527">
    <property type="term" value="F:exonuclease activity"/>
    <property type="evidence" value="ECO:0007669"/>
    <property type="project" value="UniProtKB-KW"/>
</dbReference>
<dbReference type="InterPro" id="IPR014016">
    <property type="entry name" value="UvrD-like_ATP-bd"/>
</dbReference>
<name>A0AAT9H658_9FLAO</name>
<dbReference type="Pfam" id="PF13361">
    <property type="entry name" value="UvrD_C"/>
    <property type="match status" value="1"/>
</dbReference>
<dbReference type="Gene3D" id="1.10.10.160">
    <property type="match status" value="1"/>
</dbReference>
<dbReference type="AlphaFoldDB" id="A0AAT9H658"/>
<keyword evidence="3 12" id="KW-0378">Hydrolase</keyword>
<dbReference type="Gene3D" id="1.10.486.10">
    <property type="entry name" value="PCRA, domain 4"/>
    <property type="match status" value="1"/>
</dbReference>
<dbReference type="InterPro" id="IPR027417">
    <property type="entry name" value="P-loop_NTPase"/>
</dbReference>
<accession>A0AAT9H658</accession>
<comment type="similarity">
    <text evidence="1">Belongs to the helicase family. UvrD subfamily.</text>
</comment>
<dbReference type="CDD" id="cd18807">
    <property type="entry name" value="SF1_C_UvrD"/>
    <property type="match status" value="1"/>
</dbReference>
<protein>
    <recommendedName>
        <fullName evidence="9">DNA 3'-5' helicase</fullName>
        <ecNumber evidence="9">5.6.2.4</ecNumber>
    </recommendedName>
    <alternativeName>
        <fullName evidence="10">DNA 3'-5' helicase II</fullName>
    </alternativeName>
</protein>
<dbReference type="GO" id="GO:0005524">
    <property type="term" value="F:ATP binding"/>
    <property type="evidence" value="ECO:0007669"/>
    <property type="project" value="UniProtKB-UniRule"/>
</dbReference>
<keyword evidence="4 12" id="KW-0347">Helicase</keyword>
<evidence type="ECO:0000256" key="8">
    <source>
        <dbReference type="ARBA" id="ARBA00034617"/>
    </source>
</evidence>
<dbReference type="GO" id="GO:0043138">
    <property type="term" value="F:3'-5' DNA helicase activity"/>
    <property type="evidence" value="ECO:0007669"/>
    <property type="project" value="UniProtKB-EC"/>
</dbReference>
<dbReference type="InterPro" id="IPR013986">
    <property type="entry name" value="DExx_box_DNA_helicase_dom_sf"/>
</dbReference>
<dbReference type="PANTHER" id="PTHR11070:SF2">
    <property type="entry name" value="ATP-DEPENDENT DNA HELICASE SRS2"/>
    <property type="match status" value="1"/>
</dbReference>
<evidence type="ECO:0000256" key="1">
    <source>
        <dbReference type="ARBA" id="ARBA00009922"/>
    </source>
</evidence>
<keyword evidence="5 12" id="KW-0067">ATP-binding</keyword>
<evidence type="ECO:0000313" key="15">
    <source>
        <dbReference type="EMBL" id="BFM45008.1"/>
    </source>
</evidence>
<reference evidence="15" key="1">
    <citation type="submission" date="2024-05" db="EMBL/GenBank/DDBJ databases">
        <title>Whole-Genome Sequence of CFS9, a Potential Fish Probiotic Isolated from the Body Surface of Silurus asotus.</title>
        <authorList>
            <person name="Kojima M."/>
            <person name="Tobioka K."/>
            <person name="Yokota K."/>
            <person name="Nakatani H."/>
            <person name="Hori K."/>
            <person name="Tamaru Y."/>
            <person name="Okazaki F."/>
        </authorList>
    </citation>
    <scope>NUCLEOTIDE SEQUENCE</scope>
    <source>
        <strain evidence="15">CFS9</strain>
    </source>
</reference>
<dbReference type="PROSITE" id="PS51217">
    <property type="entry name" value="UVRD_HELICASE_CTER"/>
    <property type="match status" value="1"/>
</dbReference>
<dbReference type="GO" id="GO:0005829">
    <property type="term" value="C:cytosol"/>
    <property type="evidence" value="ECO:0007669"/>
    <property type="project" value="TreeGrafter"/>
</dbReference>
<dbReference type="FunFam" id="1.10.486.10:FF:000003">
    <property type="entry name" value="ATP-dependent DNA helicase"/>
    <property type="match status" value="1"/>
</dbReference>
<evidence type="ECO:0000256" key="7">
    <source>
        <dbReference type="ARBA" id="ARBA00023235"/>
    </source>
</evidence>
<gene>
    <name evidence="15" type="ORF">CFS9_36490</name>
</gene>
<evidence type="ECO:0000256" key="9">
    <source>
        <dbReference type="ARBA" id="ARBA00034808"/>
    </source>
</evidence>
<dbReference type="Pfam" id="PF00580">
    <property type="entry name" value="UvrD-helicase"/>
    <property type="match status" value="1"/>
</dbReference>
<dbReference type="Gene3D" id="3.40.50.300">
    <property type="entry name" value="P-loop containing nucleotide triphosphate hydrolases"/>
    <property type="match status" value="2"/>
</dbReference>
<keyword evidence="15" id="KW-0540">Nuclease</keyword>
<keyword evidence="7" id="KW-0413">Isomerase</keyword>
<evidence type="ECO:0000256" key="5">
    <source>
        <dbReference type="ARBA" id="ARBA00022840"/>
    </source>
</evidence>
<keyword evidence="6" id="KW-0238">DNA-binding</keyword>
<evidence type="ECO:0000256" key="11">
    <source>
        <dbReference type="ARBA" id="ARBA00048988"/>
    </source>
</evidence>
<dbReference type="PANTHER" id="PTHR11070">
    <property type="entry name" value="UVRD / RECB / PCRA DNA HELICASE FAMILY MEMBER"/>
    <property type="match status" value="1"/>
</dbReference>